<feature type="non-terminal residue" evidence="2">
    <location>
        <position position="1"/>
    </location>
</feature>
<comment type="caution">
    <text evidence="2">The sequence shown here is derived from an EMBL/GenBank/DDBJ whole genome shotgun (WGS) entry which is preliminary data.</text>
</comment>
<gene>
    <name evidence="2" type="ORF">BGZ95_005146</name>
</gene>
<evidence type="ECO:0000256" key="1">
    <source>
        <dbReference type="SAM" id="MobiDB-lite"/>
    </source>
</evidence>
<feature type="non-terminal residue" evidence="2">
    <location>
        <position position="51"/>
    </location>
</feature>
<keyword evidence="3" id="KW-1185">Reference proteome</keyword>
<reference evidence="2" key="1">
    <citation type="journal article" date="2020" name="Fungal Divers.">
        <title>Resolving the Mortierellaceae phylogeny through synthesis of multi-gene phylogenetics and phylogenomics.</title>
        <authorList>
            <person name="Vandepol N."/>
            <person name="Liber J."/>
            <person name="Desiro A."/>
            <person name="Na H."/>
            <person name="Kennedy M."/>
            <person name="Barry K."/>
            <person name="Grigoriev I.V."/>
            <person name="Miller A.N."/>
            <person name="O'Donnell K."/>
            <person name="Stajich J.E."/>
            <person name="Bonito G."/>
        </authorList>
    </citation>
    <scope>NUCLEOTIDE SEQUENCE</scope>
    <source>
        <strain evidence="2">NRRL 28262</strain>
    </source>
</reference>
<dbReference type="EMBL" id="JAAAIL010002380">
    <property type="protein sequence ID" value="KAG0257772.1"/>
    <property type="molecule type" value="Genomic_DNA"/>
</dbReference>
<proteinExistence type="predicted"/>
<protein>
    <submittedName>
        <fullName evidence="2">Uncharacterized protein</fullName>
    </submittedName>
</protein>
<feature type="compositionally biased region" description="Basic and acidic residues" evidence="1">
    <location>
        <begin position="9"/>
        <end position="21"/>
    </location>
</feature>
<feature type="compositionally biased region" description="Polar residues" evidence="1">
    <location>
        <begin position="41"/>
        <end position="51"/>
    </location>
</feature>
<organism evidence="2 3">
    <name type="scientific">Linnemannia exigua</name>
    <dbReference type="NCBI Taxonomy" id="604196"/>
    <lineage>
        <taxon>Eukaryota</taxon>
        <taxon>Fungi</taxon>
        <taxon>Fungi incertae sedis</taxon>
        <taxon>Mucoromycota</taxon>
        <taxon>Mortierellomycotina</taxon>
        <taxon>Mortierellomycetes</taxon>
        <taxon>Mortierellales</taxon>
        <taxon>Mortierellaceae</taxon>
        <taxon>Linnemannia</taxon>
    </lineage>
</organism>
<dbReference type="Proteomes" id="UP001194580">
    <property type="component" value="Unassembled WGS sequence"/>
</dbReference>
<name>A0AAD4D298_9FUNG</name>
<feature type="compositionally biased region" description="Basic and acidic residues" evidence="1">
    <location>
        <begin position="31"/>
        <end position="40"/>
    </location>
</feature>
<evidence type="ECO:0000313" key="2">
    <source>
        <dbReference type="EMBL" id="KAG0257772.1"/>
    </source>
</evidence>
<dbReference type="AlphaFoldDB" id="A0AAD4D298"/>
<evidence type="ECO:0000313" key="3">
    <source>
        <dbReference type="Proteomes" id="UP001194580"/>
    </source>
</evidence>
<accession>A0AAD4D298</accession>
<feature type="region of interest" description="Disordered" evidence="1">
    <location>
        <begin position="1"/>
        <end position="51"/>
    </location>
</feature>
<sequence length="51" mass="5420">GGGDGGGGETEKEEVRERDSEMTMASLVIGRRGDLHDKEGSFSSHTVLLDN</sequence>